<organism evidence="1 2">
    <name type="scientific">Pseudomonas saponiphila</name>
    <dbReference type="NCBI Taxonomy" id="556534"/>
    <lineage>
        <taxon>Bacteria</taxon>
        <taxon>Pseudomonadati</taxon>
        <taxon>Pseudomonadota</taxon>
        <taxon>Gammaproteobacteria</taxon>
        <taxon>Pseudomonadales</taxon>
        <taxon>Pseudomonadaceae</taxon>
        <taxon>Pseudomonas</taxon>
    </lineage>
</organism>
<reference evidence="2" key="1">
    <citation type="submission" date="2016-10" db="EMBL/GenBank/DDBJ databases">
        <authorList>
            <person name="Varghese N."/>
            <person name="Submissions S."/>
        </authorList>
    </citation>
    <scope>NUCLEOTIDE SEQUENCE [LARGE SCALE GENOMIC DNA]</scope>
    <source>
        <strain evidence="2">DSM 9751</strain>
    </source>
</reference>
<dbReference type="AlphaFoldDB" id="A0A1H5A267"/>
<protein>
    <submittedName>
        <fullName evidence="1">Uncharacterized protein</fullName>
    </submittedName>
</protein>
<sequence length="264" mass="28660">MASQESARISAQFVSVWDGGLELVSACSIDPLTGEVAQEPASYPDNLELNVCEGEVIRLGDGTEFPVVDVSGRLIVADLAALQNHTLIANAAAYDDLDDSARAIQNAIGQDDGGLAGMFFADFEDIESRWPTMSPSERHPILKDYLAFELRIARNLSQAAAPVKASVPAGAGATPVSLQAARQVANIYRLTFSALCPSDGEEIEYKLEIKRPTILMVEHLKAEIDCIKTGYQEDIADFLIERFGGEQRMVATHQGVEIETYRKA</sequence>
<proteinExistence type="predicted"/>
<evidence type="ECO:0000313" key="1">
    <source>
        <dbReference type="EMBL" id="SED36215.1"/>
    </source>
</evidence>
<dbReference type="Proteomes" id="UP000198982">
    <property type="component" value="Unassembled WGS sequence"/>
</dbReference>
<evidence type="ECO:0000313" key="2">
    <source>
        <dbReference type="Proteomes" id="UP000198982"/>
    </source>
</evidence>
<name>A0A1H5A267_9PSED</name>
<gene>
    <name evidence="1" type="ORF">SAMN05216178_6942</name>
</gene>
<dbReference type="RefSeq" id="WP_244169004.1">
    <property type="nucleotide sequence ID" value="NZ_FNTJ01000003.1"/>
</dbReference>
<keyword evidence="2" id="KW-1185">Reference proteome</keyword>
<accession>A0A1H5A267</accession>
<dbReference type="EMBL" id="FNTJ01000003">
    <property type="protein sequence ID" value="SED36215.1"/>
    <property type="molecule type" value="Genomic_DNA"/>
</dbReference>